<dbReference type="Proteomes" id="UP000028730">
    <property type="component" value="Unassembled WGS sequence"/>
</dbReference>
<feature type="compositionally biased region" description="Basic residues" evidence="1">
    <location>
        <begin position="241"/>
        <end position="250"/>
    </location>
</feature>
<feature type="transmembrane region" description="Helical" evidence="2">
    <location>
        <begin position="253"/>
        <end position="277"/>
    </location>
</feature>
<dbReference type="InterPro" id="IPR007168">
    <property type="entry name" value="Phageshock_PspC_N"/>
</dbReference>
<feature type="domain" description="Phage shock protein PspC N-terminal" evidence="3">
    <location>
        <begin position="4"/>
        <end position="53"/>
    </location>
</feature>
<proteinExistence type="predicted"/>
<feature type="compositionally biased region" description="Basic and acidic residues" evidence="1">
    <location>
        <begin position="483"/>
        <end position="492"/>
    </location>
</feature>
<feature type="transmembrane region" description="Helical" evidence="2">
    <location>
        <begin position="71"/>
        <end position="103"/>
    </location>
</feature>
<name>A0A086BP44_9BIFI</name>
<feature type="region of interest" description="Disordered" evidence="1">
    <location>
        <begin position="114"/>
        <end position="159"/>
    </location>
</feature>
<feature type="compositionally biased region" description="Basic and acidic residues" evidence="1">
    <location>
        <begin position="191"/>
        <end position="200"/>
    </location>
</feature>
<organism evidence="4 5">
    <name type="scientific">Bifidobacterium bombi DSM 19703</name>
    <dbReference type="NCBI Taxonomy" id="1341695"/>
    <lineage>
        <taxon>Bacteria</taxon>
        <taxon>Bacillati</taxon>
        <taxon>Actinomycetota</taxon>
        <taxon>Actinomycetes</taxon>
        <taxon>Bifidobacteriales</taxon>
        <taxon>Bifidobacteriaceae</taxon>
        <taxon>Bifidobacterium</taxon>
    </lineage>
</organism>
<feature type="region of interest" description="Disordered" evidence="1">
    <location>
        <begin position="181"/>
        <end position="214"/>
    </location>
</feature>
<reference evidence="4 5" key="1">
    <citation type="journal article" date="2014" name="Appl. Environ. Microbiol.">
        <title>Genomic encyclopedia of type strains of the genus Bifidobacterium.</title>
        <authorList>
            <person name="Milani C."/>
            <person name="Lugli G.A."/>
            <person name="Duranti S."/>
            <person name="Turroni F."/>
            <person name="Bottacini F."/>
            <person name="Mangifesta M."/>
            <person name="Sanchez B."/>
            <person name="Viappiani A."/>
            <person name="Mancabelli L."/>
            <person name="Taminiau B."/>
            <person name="Delcenserie V."/>
            <person name="Barrangou R."/>
            <person name="Margolles A."/>
            <person name="van Sinderen D."/>
            <person name="Ventura M."/>
        </authorList>
    </citation>
    <scope>NUCLEOTIDE SEQUENCE [LARGE SCALE GENOMIC DNA]</scope>
    <source>
        <strain evidence="4 5">DSM 19703</strain>
    </source>
</reference>
<dbReference type="eggNOG" id="COG1983">
    <property type="taxonomic scope" value="Bacteria"/>
</dbReference>
<keyword evidence="5" id="KW-1185">Reference proteome</keyword>
<feature type="compositionally biased region" description="Acidic residues" evidence="1">
    <location>
        <begin position="493"/>
        <end position="505"/>
    </location>
</feature>
<feature type="transmembrane region" description="Helical" evidence="2">
    <location>
        <begin position="28"/>
        <end position="51"/>
    </location>
</feature>
<comment type="caution">
    <text evidence="4">The sequence shown here is derived from an EMBL/GenBank/DDBJ whole genome shotgun (WGS) entry which is preliminary data.</text>
</comment>
<evidence type="ECO:0000259" key="3">
    <source>
        <dbReference type="Pfam" id="PF04024"/>
    </source>
</evidence>
<evidence type="ECO:0000256" key="2">
    <source>
        <dbReference type="SAM" id="Phobius"/>
    </source>
</evidence>
<protein>
    <submittedName>
        <fullName evidence="4">PspC domain protein</fullName>
    </submittedName>
</protein>
<keyword evidence="2" id="KW-0812">Transmembrane</keyword>
<evidence type="ECO:0000313" key="4">
    <source>
        <dbReference type="EMBL" id="KFF30708.1"/>
    </source>
</evidence>
<feature type="region of interest" description="Disordered" evidence="1">
    <location>
        <begin position="227"/>
        <end position="250"/>
    </location>
</feature>
<evidence type="ECO:0000313" key="5">
    <source>
        <dbReference type="Proteomes" id="UP000028730"/>
    </source>
</evidence>
<dbReference type="AlphaFoldDB" id="A0A086BP44"/>
<evidence type="ECO:0000256" key="1">
    <source>
        <dbReference type="SAM" id="MobiDB-lite"/>
    </source>
</evidence>
<dbReference type="Pfam" id="PF04024">
    <property type="entry name" value="PspC"/>
    <property type="match status" value="1"/>
</dbReference>
<sequence>MRGRNRWIGGVCSGIADYYAISEILVRAVVFAMSLACGVGLMLYAVAWVLLPDSNTGRILAEDLVHGEWRAELIGVLVLFALAIWVPGVGIFAFLAAFVLLVVMVSSGGHFPKGVYPQGGGEPGPEYGRGSSAPRMAPAGNPFPYEQPGVNASDPCRAHEPGIEYPRQSYCSVPEGCSTGTSDASAAEYGGESRADETPRRSGWNQGPNRGSYGWQAPTAPPFGTTYVSTPQPAYRSRPQQARKPKRMRRRPAGPALTLGALGLVFLVAGVVVYMIVTNHMYLEGSLRLVSVAVGLTSLALGLGVVVLGVVGHRAGGLKPIVVLVAMLAVFAICADSAYAVVLHGTRGAVNGYAEEYVQGVHSIGSSRADYRKLEKGIAFQGASYDDSIVNVDLSDYATTFGTHEIKEENGNSVKSGCPTGRINLAVHNAQVYVTLPKGCSYVLTPVDEGLVSSYIRHDGYRVNLYSYKDGSRKLHVTALHKESSKHYQKDSPDDEDDDVYSDYGDGDFEDHRGLGHFGLVMGANQVGEPGARRLGSPYAASRRFYSLWKHGDDYSRGSRSLMDSFEAMPAQGPELIITVSALAQAQVQVGYPNDIHIPERSR</sequence>
<dbReference type="EMBL" id="ATLK01000001">
    <property type="protein sequence ID" value="KFF30708.1"/>
    <property type="molecule type" value="Genomic_DNA"/>
</dbReference>
<feature type="transmembrane region" description="Helical" evidence="2">
    <location>
        <begin position="289"/>
        <end position="309"/>
    </location>
</feature>
<keyword evidence="2" id="KW-0472">Membrane</keyword>
<dbReference type="STRING" id="1341695.BBOMB_0012"/>
<feature type="transmembrane region" description="Helical" evidence="2">
    <location>
        <begin position="321"/>
        <end position="342"/>
    </location>
</feature>
<keyword evidence="2" id="KW-1133">Transmembrane helix</keyword>
<gene>
    <name evidence="4" type="ORF">BBOMB_0012</name>
</gene>
<feature type="region of interest" description="Disordered" evidence="1">
    <location>
        <begin position="483"/>
        <end position="505"/>
    </location>
</feature>
<accession>A0A086BP44</accession>